<protein>
    <submittedName>
        <fullName evidence="2">Alpha/beta hydrolase</fullName>
    </submittedName>
</protein>
<accession>A0A2S0ND76</accession>
<reference evidence="2 3" key="1">
    <citation type="submission" date="2018-03" db="EMBL/GenBank/DDBJ databases">
        <title>Genome sequencing of Phreatobacter sp.</title>
        <authorList>
            <person name="Kim S.-J."/>
            <person name="Heo J."/>
            <person name="Kwon S.-W."/>
        </authorList>
    </citation>
    <scope>NUCLEOTIDE SEQUENCE [LARGE SCALE GENOMIC DNA]</scope>
    <source>
        <strain evidence="2 3">S-12</strain>
    </source>
</reference>
<dbReference type="InterPro" id="IPR000073">
    <property type="entry name" value="AB_hydrolase_1"/>
</dbReference>
<keyword evidence="2" id="KW-0378">Hydrolase</keyword>
<sequence length="312" mass="32282">MAMSIGIAVLLVLVIAALGYRRDMARATARLAEAVVAATRAGPVVYRETGTGLPVLALHGSGGGFDQGLAMAGALLGDGYRIIAPSRPGYPGTPLPVTAETASEVELHAALLDHLDIRRAVVIGASAGARSALDFALIHPERVAALILAVPATAAPGDPVRIEPSLASSLAFAVVKAGADPLWWAGLMLAPRLVLRFLGVSPAAYRGAPPEERRRALALARGVMPLRARVDGIRRDSRPDRATRPLETLRCPTLVVTAADDLFNTLPAARHLAATIPGARLVVHPSGGHLLLGCSQDAVRAFLSEAGQPPGG</sequence>
<name>A0A2S0ND76_9HYPH</name>
<dbReference type="KEGG" id="phr:C6569_14225"/>
<dbReference type="InterPro" id="IPR050471">
    <property type="entry name" value="AB_hydrolase"/>
</dbReference>
<evidence type="ECO:0000313" key="3">
    <source>
        <dbReference type="Proteomes" id="UP000237889"/>
    </source>
</evidence>
<dbReference type="Proteomes" id="UP000237889">
    <property type="component" value="Chromosome"/>
</dbReference>
<dbReference type="PANTHER" id="PTHR43433">
    <property type="entry name" value="HYDROLASE, ALPHA/BETA FOLD FAMILY PROTEIN"/>
    <property type="match status" value="1"/>
</dbReference>
<organism evidence="2 3">
    <name type="scientific">Phreatobacter cathodiphilus</name>
    <dbReference type="NCBI Taxonomy" id="1868589"/>
    <lineage>
        <taxon>Bacteria</taxon>
        <taxon>Pseudomonadati</taxon>
        <taxon>Pseudomonadota</taxon>
        <taxon>Alphaproteobacteria</taxon>
        <taxon>Hyphomicrobiales</taxon>
        <taxon>Phreatobacteraceae</taxon>
        <taxon>Phreatobacter</taxon>
    </lineage>
</organism>
<dbReference type="AlphaFoldDB" id="A0A2S0ND76"/>
<feature type="domain" description="AB hydrolase-1" evidence="1">
    <location>
        <begin position="54"/>
        <end position="291"/>
    </location>
</feature>
<proteinExistence type="predicted"/>
<dbReference type="InterPro" id="IPR000639">
    <property type="entry name" value="Epox_hydrolase-like"/>
</dbReference>
<dbReference type="SUPFAM" id="SSF53474">
    <property type="entry name" value="alpha/beta-Hydrolases"/>
    <property type="match status" value="1"/>
</dbReference>
<dbReference type="PRINTS" id="PR00111">
    <property type="entry name" value="ABHYDROLASE"/>
</dbReference>
<dbReference type="RefSeq" id="WP_106749475.1">
    <property type="nucleotide sequence ID" value="NZ_CP027668.1"/>
</dbReference>
<evidence type="ECO:0000259" key="1">
    <source>
        <dbReference type="Pfam" id="PF00561"/>
    </source>
</evidence>
<keyword evidence="3" id="KW-1185">Reference proteome</keyword>
<dbReference type="InterPro" id="IPR029058">
    <property type="entry name" value="AB_hydrolase_fold"/>
</dbReference>
<dbReference type="PRINTS" id="PR00412">
    <property type="entry name" value="EPOXHYDRLASE"/>
</dbReference>
<evidence type="ECO:0000313" key="2">
    <source>
        <dbReference type="EMBL" id="AVO46134.1"/>
    </source>
</evidence>
<gene>
    <name evidence="2" type="ORF">C6569_14225</name>
</gene>
<dbReference type="Gene3D" id="3.40.50.1820">
    <property type="entry name" value="alpha/beta hydrolase"/>
    <property type="match status" value="1"/>
</dbReference>
<dbReference type="GO" id="GO:0016787">
    <property type="term" value="F:hydrolase activity"/>
    <property type="evidence" value="ECO:0007669"/>
    <property type="project" value="UniProtKB-KW"/>
</dbReference>
<dbReference type="OrthoDB" id="9798888at2"/>
<dbReference type="EMBL" id="CP027668">
    <property type="protein sequence ID" value="AVO46134.1"/>
    <property type="molecule type" value="Genomic_DNA"/>
</dbReference>
<dbReference type="PANTHER" id="PTHR43433:SF5">
    <property type="entry name" value="AB HYDROLASE-1 DOMAIN-CONTAINING PROTEIN"/>
    <property type="match status" value="1"/>
</dbReference>
<dbReference type="Pfam" id="PF00561">
    <property type="entry name" value="Abhydrolase_1"/>
    <property type="match status" value="1"/>
</dbReference>